<proteinExistence type="predicted"/>
<protein>
    <submittedName>
        <fullName evidence="1">Uncharacterized protein</fullName>
    </submittedName>
</protein>
<sequence length="209" mass="23917">MEVTVSSIVLSLALVTFLTLAWKALNWVWLRPKQMERCLRDQGFEGNAYRFLYGDTKEIISAIKEARSKPLEASDDDIVPRVLSFHRYFVNIHAMIKSVLTGILALEGEKWAQHRKLMNPAFQLEKLKLMVPAMYSSCSEMISKWEVLVSTEGFCEVDVWPYLSNLTADVISGTAFGSNYEEGKLIFQLLKEQSDTMQRLQSISIPGWR</sequence>
<dbReference type="EMBL" id="CM037154">
    <property type="protein sequence ID" value="KAH7859460.1"/>
    <property type="molecule type" value="Genomic_DNA"/>
</dbReference>
<name>A0ACB7Z0Y9_9ERIC</name>
<organism evidence="1 2">
    <name type="scientific">Vaccinium darrowii</name>
    <dbReference type="NCBI Taxonomy" id="229202"/>
    <lineage>
        <taxon>Eukaryota</taxon>
        <taxon>Viridiplantae</taxon>
        <taxon>Streptophyta</taxon>
        <taxon>Embryophyta</taxon>
        <taxon>Tracheophyta</taxon>
        <taxon>Spermatophyta</taxon>
        <taxon>Magnoliopsida</taxon>
        <taxon>eudicotyledons</taxon>
        <taxon>Gunneridae</taxon>
        <taxon>Pentapetalae</taxon>
        <taxon>asterids</taxon>
        <taxon>Ericales</taxon>
        <taxon>Ericaceae</taxon>
        <taxon>Vaccinioideae</taxon>
        <taxon>Vaccinieae</taxon>
        <taxon>Vaccinium</taxon>
    </lineage>
</organism>
<dbReference type="Proteomes" id="UP000828048">
    <property type="component" value="Chromosome 4"/>
</dbReference>
<evidence type="ECO:0000313" key="1">
    <source>
        <dbReference type="EMBL" id="KAH7859460.1"/>
    </source>
</evidence>
<reference evidence="1 2" key="1">
    <citation type="journal article" date="2021" name="Hortic Res">
        <title>High-quality reference genome and annotation aids understanding of berry development for evergreen blueberry (Vaccinium darrowii).</title>
        <authorList>
            <person name="Yu J."/>
            <person name="Hulse-Kemp A.M."/>
            <person name="Babiker E."/>
            <person name="Staton M."/>
        </authorList>
    </citation>
    <scope>NUCLEOTIDE SEQUENCE [LARGE SCALE GENOMIC DNA]</scope>
    <source>
        <strain evidence="2">cv. NJ 8807/NJ 8810</strain>
        <tissue evidence="1">Young leaf</tissue>
    </source>
</reference>
<comment type="caution">
    <text evidence="1">The sequence shown here is derived from an EMBL/GenBank/DDBJ whole genome shotgun (WGS) entry which is preliminary data.</text>
</comment>
<accession>A0ACB7Z0Y9</accession>
<gene>
    <name evidence="1" type="ORF">Vadar_001335</name>
</gene>
<keyword evidence="2" id="KW-1185">Reference proteome</keyword>
<evidence type="ECO:0000313" key="2">
    <source>
        <dbReference type="Proteomes" id="UP000828048"/>
    </source>
</evidence>